<dbReference type="Proteomes" id="UP000299102">
    <property type="component" value="Unassembled WGS sequence"/>
</dbReference>
<feature type="region of interest" description="Disordered" evidence="4">
    <location>
        <begin position="346"/>
        <end position="399"/>
    </location>
</feature>
<dbReference type="GO" id="GO:0031012">
    <property type="term" value="C:extracellular matrix"/>
    <property type="evidence" value="ECO:0007669"/>
    <property type="project" value="TreeGrafter"/>
</dbReference>
<dbReference type="PANTHER" id="PTHR24373:SF370">
    <property type="entry name" value="FISH-LIPS, ISOFORM E"/>
    <property type="match status" value="1"/>
</dbReference>
<dbReference type="EMBL" id="BGZK01000044">
    <property type="protein sequence ID" value="GBP11042.1"/>
    <property type="molecule type" value="Genomic_DNA"/>
</dbReference>
<dbReference type="InterPro" id="IPR032675">
    <property type="entry name" value="LRR_dom_sf"/>
</dbReference>
<dbReference type="PRINTS" id="PR00019">
    <property type="entry name" value="LEURICHRPT"/>
</dbReference>
<evidence type="ECO:0000256" key="2">
    <source>
        <dbReference type="ARBA" id="ARBA00022729"/>
    </source>
</evidence>
<dbReference type="OrthoDB" id="4691307at2759"/>
<dbReference type="STRING" id="151549.A0A4C1T9C7"/>
<evidence type="ECO:0000256" key="1">
    <source>
        <dbReference type="ARBA" id="ARBA00022614"/>
    </source>
</evidence>
<dbReference type="SUPFAM" id="SSF52058">
    <property type="entry name" value="L domain-like"/>
    <property type="match status" value="1"/>
</dbReference>
<dbReference type="InterPro" id="IPR003591">
    <property type="entry name" value="Leu-rich_rpt_typical-subtyp"/>
</dbReference>
<dbReference type="PANTHER" id="PTHR24373">
    <property type="entry name" value="SLIT RELATED LEUCINE-RICH REPEAT NEURONAL PROTEIN"/>
    <property type="match status" value="1"/>
</dbReference>
<evidence type="ECO:0000256" key="4">
    <source>
        <dbReference type="SAM" id="MobiDB-lite"/>
    </source>
</evidence>
<dbReference type="AlphaFoldDB" id="A0A4C1T9C7"/>
<dbReference type="SMART" id="SM00369">
    <property type="entry name" value="LRR_TYP"/>
    <property type="match status" value="3"/>
</dbReference>
<reference evidence="5 6" key="1">
    <citation type="journal article" date="2019" name="Commun. Biol.">
        <title>The bagworm genome reveals a unique fibroin gene that provides high tensile strength.</title>
        <authorList>
            <person name="Kono N."/>
            <person name="Nakamura H."/>
            <person name="Ohtoshi R."/>
            <person name="Tomita M."/>
            <person name="Numata K."/>
            <person name="Arakawa K."/>
        </authorList>
    </citation>
    <scope>NUCLEOTIDE SEQUENCE [LARGE SCALE GENOMIC DNA]</scope>
</reference>
<evidence type="ECO:0000256" key="3">
    <source>
        <dbReference type="ARBA" id="ARBA00022737"/>
    </source>
</evidence>
<keyword evidence="3" id="KW-0677">Repeat</keyword>
<sequence>MFLLNVRGEMCPKQCDCDMEGGLNRALCENQNIASIDVGVPRGVQVYVLNNNVITELENFCFKELGYNDISILNLSNNHIFWIGLRAFSALDHLTNLDLSNNRLRYLPSDLFWDTPKLEYLDLSGNIFESLKNEPFLMHTVLKVLNLSNCRIKSLPDRVFTRLPNLRKLDLSDNYMISINIALLTPLRKLGMLKLQSEYVHCEREFMTVESWIESKGIEYEKQCKRLIPKQSEKMIYAVDETKDELDVSKVWNITKNNSTVIPKESKNQTVMSYPTTQVFIMGLEVGLAVGILGTYFWLKSLCKCGALSCRRPQTRRQQRRTQRIADTELRQNLLWASIITPDLETPPSSRRQLSLPDRAPPFPTFGLNSGGETTSQVADSSRSETPPPPYHECSININ</sequence>
<dbReference type="Pfam" id="PF13855">
    <property type="entry name" value="LRR_8"/>
    <property type="match status" value="2"/>
</dbReference>
<keyword evidence="2" id="KW-0732">Signal</keyword>
<comment type="caution">
    <text evidence="5">The sequence shown here is derived from an EMBL/GenBank/DDBJ whole genome shotgun (WGS) entry which is preliminary data.</text>
</comment>
<proteinExistence type="predicted"/>
<dbReference type="InterPro" id="IPR001611">
    <property type="entry name" value="Leu-rich_rpt"/>
</dbReference>
<evidence type="ECO:0000313" key="5">
    <source>
        <dbReference type="EMBL" id="GBP11042.1"/>
    </source>
</evidence>
<dbReference type="PROSITE" id="PS51450">
    <property type="entry name" value="LRR"/>
    <property type="match status" value="4"/>
</dbReference>
<keyword evidence="1" id="KW-0433">Leucine-rich repeat</keyword>
<protein>
    <submittedName>
        <fullName evidence="5">Slit homolog 3 protein</fullName>
    </submittedName>
</protein>
<dbReference type="GO" id="GO:0005615">
    <property type="term" value="C:extracellular space"/>
    <property type="evidence" value="ECO:0007669"/>
    <property type="project" value="TreeGrafter"/>
</dbReference>
<accession>A0A4C1T9C7</accession>
<name>A0A4C1T9C7_EUMVA</name>
<keyword evidence="6" id="KW-1185">Reference proteome</keyword>
<gene>
    <name evidence="5" type="primary">Slit3</name>
    <name evidence="5" type="ORF">EVAR_79721_1</name>
</gene>
<evidence type="ECO:0000313" key="6">
    <source>
        <dbReference type="Proteomes" id="UP000299102"/>
    </source>
</evidence>
<dbReference type="InterPro" id="IPR050328">
    <property type="entry name" value="Dev_Immune_Receptor"/>
</dbReference>
<feature type="compositionally biased region" description="Polar residues" evidence="4">
    <location>
        <begin position="367"/>
        <end position="385"/>
    </location>
</feature>
<organism evidence="5 6">
    <name type="scientific">Eumeta variegata</name>
    <name type="common">Bagworm moth</name>
    <name type="synonym">Eumeta japonica</name>
    <dbReference type="NCBI Taxonomy" id="151549"/>
    <lineage>
        <taxon>Eukaryota</taxon>
        <taxon>Metazoa</taxon>
        <taxon>Ecdysozoa</taxon>
        <taxon>Arthropoda</taxon>
        <taxon>Hexapoda</taxon>
        <taxon>Insecta</taxon>
        <taxon>Pterygota</taxon>
        <taxon>Neoptera</taxon>
        <taxon>Endopterygota</taxon>
        <taxon>Lepidoptera</taxon>
        <taxon>Glossata</taxon>
        <taxon>Ditrysia</taxon>
        <taxon>Tineoidea</taxon>
        <taxon>Psychidae</taxon>
        <taxon>Oiketicinae</taxon>
        <taxon>Eumeta</taxon>
    </lineage>
</organism>
<dbReference type="Gene3D" id="3.80.10.10">
    <property type="entry name" value="Ribonuclease Inhibitor"/>
    <property type="match status" value="1"/>
</dbReference>